<feature type="signal peptide" evidence="7">
    <location>
        <begin position="1"/>
        <end position="25"/>
    </location>
</feature>
<evidence type="ECO:0000259" key="8">
    <source>
        <dbReference type="PROSITE" id="PS51192"/>
    </source>
</evidence>
<dbReference type="GO" id="GO:0016787">
    <property type="term" value="F:hydrolase activity"/>
    <property type="evidence" value="ECO:0007669"/>
    <property type="project" value="UniProtKB-KW"/>
</dbReference>
<evidence type="ECO:0000256" key="5">
    <source>
        <dbReference type="ARBA" id="ARBA00022840"/>
    </source>
</evidence>
<dbReference type="InterPro" id="IPR050547">
    <property type="entry name" value="DEAD_box_RNA_helicases"/>
</dbReference>
<dbReference type="GO" id="GO:0003723">
    <property type="term" value="F:RNA binding"/>
    <property type="evidence" value="ECO:0007669"/>
    <property type="project" value="TreeGrafter"/>
</dbReference>
<keyword evidence="2" id="KW-0547">Nucleotide-binding</keyword>
<dbReference type="EC" id="3.6.4.13" evidence="1"/>
<dbReference type="InterPro" id="IPR011545">
    <property type="entry name" value="DEAD/DEAH_box_helicase_dom"/>
</dbReference>
<organism evidence="10">
    <name type="scientific">Aureococcus anophagefferens</name>
    <name type="common">Harmful bloom alga</name>
    <dbReference type="NCBI Taxonomy" id="44056"/>
    <lineage>
        <taxon>Eukaryota</taxon>
        <taxon>Sar</taxon>
        <taxon>Stramenopiles</taxon>
        <taxon>Ochrophyta</taxon>
        <taxon>Pelagophyceae</taxon>
        <taxon>Pelagomonadales</taxon>
        <taxon>Pelagomonadaceae</taxon>
        <taxon>Aureococcus</taxon>
    </lineage>
</organism>
<dbReference type="InterPro" id="IPR014001">
    <property type="entry name" value="Helicase_ATP-bd"/>
</dbReference>
<dbReference type="Proteomes" id="UP000002729">
    <property type="component" value="Unassembled WGS sequence"/>
</dbReference>
<sequence length="492" mass="50609">MMLLKFAALLCGASALLAPQTPCRARPRTRVGASFVDLAPELPGSLVAALRERNIVAPTPIQEAAVGPLLGGASAMLAAETGSGKSVAFLLPTVARLEALDAGGDVAAAVLVLAPTRELALQLAADAAGIVGDESKVQLLVVGAATTADALKAARVVVATPKEALDAFSAYKVLGKKAAAFGAVVLDEVDALLPPKKKDYRSAGTKKRAAQTGKKKKQLTEKRQAANSPAEDVLRFVVKANPRPELQVVAASATASRATRDALRSVLRQDPYGRWSEAPLDLFRVGEAEAEQKSRSVVVPSCVAHRYATVEKGASLDVTMRRVAKAAEALAPTSALVFLSAASGFTVKDAVSSLDKAGVPAEPLHSALNLDKRAVKDAAPGPTDLRAVLDGGHARVAGSFAAAASGAASAAAPVFVTFEDSARGLHFDGVDAVFSVGLPATPASYLHVAGRTGRRLGGETRPGTVVTVLPPKAVPILESWSNQLGDVAFDEL</sequence>
<proteinExistence type="predicted"/>
<dbReference type="GO" id="GO:0003724">
    <property type="term" value="F:RNA helicase activity"/>
    <property type="evidence" value="ECO:0007669"/>
    <property type="project" value="UniProtKB-EC"/>
</dbReference>
<keyword evidence="4" id="KW-0347">Helicase</keyword>
<keyword evidence="3" id="KW-0378">Hydrolase</keyword>
<feature type="compositionally biased region" description="Basic residues" evidence="6">
    <location>
        <begin position="204"/>
        <end position="217"/>
    </location>
</feature>
<dbReference type="SUPFAM" id="SSF52540">
    <property type="entry name" value="P-loop containing nucleoside triphosphate hydrolases"/>
    <property type="match status" value="2"/>
</dbReference>
<keyword evidence="7" id="KW-0732">Signal</keyword>
<evidence type="ECO:0000256" key="6">
    <source>
        <dbReference type="SAM" id="MobiDB-lite"/>
    </source>
</evidence>
<dbReference type="OrthoDB" id="10256233at2759"/>
<dbReference type="Pfam" id="PF00270">
    <property type="entry name" value="DEAD"/>
    <property type="match status" value="1"/>
</dbReference>
<dbReference type="PROSITE" id="PS51192">
    <property type="entry name" value="HELICASE_ATP_BIND_1"/>
    <property type="match status" value="1"/>
</dbReference>
<dbReference type="GeneID" id="20228284"/>
<gene>
    <name evidence="9" type="ORF">AURANDRAFT_71567</name>
</gene>
<dbReference type="InterPro" id="IPR027417">
    <property type="entry name" value="P-loop_NTPase"/>
</dbReference>
<dbReference type="RefSeq" id="XP_009036730.1">
    <property type="nucleotide sequence ID" value="XM_009038482.1"/>
</dbReference>
<reference evidence="9 10" key="1">
    <citation type="journal article" date="2011" name="Proc. Natl. Acad. Sci. U.S.A.">
        <title>Niche of harmful alga Aureococcus anophagefferens revealed through ecogenomics.</title>
        <authorList>
            <person name="Gobler C.J."/>
            <person name="Berry D.L."/>
            <person name="Dyhrman S.T."/>
            <person name="Wilhelm S.W."/>
            <person name="Salamov A."/>
            <person name="Lobanov A.V."/>
            <person name="Zhang Y."/>
            <person name="Collier J.L."/>
            <person name="Wurch L.L."/>
            <person name="Kustka A.B."/>
            <person name="Dill B.D."/>
            <person name="Shah M."/>
            <person name="VerBerkmoes N.C."/>
            <person name="Kuo A."/>
            <person name="Terry A."/>
            <person name="Pangilinan J."/>
            <person name="Lindquist E.A."/>
            <person name="Lucas S."/>
            <person name="Paulsen I.T."/>
            <person name="Hattenrath-Lehmann T.K."/>
            <person name="Talmage S.C."/>
            <person name="Walker E.A."/>
            <person name="Koch F."/>
            <person name="Burson A.M."/>
            <person name="Marcoval M.A."/>
            <person name="Tang Y.Z."/>
            <person name="Lecleir G.R."/>
            <person name="Coyne K.J."/>
            <person name="Berg G.M."/>
            <person name="Bertrand E.M."/>
            <person name="Saito M.A."/>
            <person name="Gladyshev V.N."/>
            <person name="Grigoriev I.V."/>
        </authorList>
    </citation>
    <scope>NUCLEOTIDE SEQUENCE [LARGE SCALE GENOMIC DNA]</scope>
    <source>
        <strain evidence="10">CCMP 1984</strain>
    </source>
</reference>
<dbReference type="InParanoid" id="F0Y8A9"/>
<dbReference type="Gene3D" id="3.40.50.300">
    <property type="entry name" value="P-loop containing nucleotide triphosphate hydrolases"/>
    <property type="match status" value="2"/>
</dbReference>
<dbReference type="eggNOG" id="KOG0327">
    <property type="taxonomic scope" value="Eukaryota"/>
</dbReference>
<protein>
    <recommendedName>
        <fullName evidence="1">RNA helicase</fullName>
        <ecNumber evidence="1">3.6.4.13</ecNumber>
    </recommendedName>
</protein>
<name>F0Y8A9_AURAN</name>
<evidence type="ECO:0000256" key="1">
    <source>
        <dbReference type="ARBA" id="ARBA00012552"/>
    </source>
</evidence>
<dbReference type="EMBL" id="GL833127">
    <property type="protein sequence ID" value="EGB08745.1"/>
    <property type="molecule type" value="Genomic_DNA"/>
</dbReference>
<feature type="domain" description="Helicase ATP-binding" evidence="8">
    <location>
        <begin position="66"/>
        <end position="273"/>
    </location>
</feature>
<keyword evidence="5" id="KW-0067">ATP-binding</keyword>
<evidence type="ECO:0000256" key="7">
    <source>
        <dbReference type="SAM" id="SignalP"/>
    </source>
</evidence>
<dbReference type="GO" id="GO:0005524">
    <property type="term" value="F:ATP binding"/>
    <property type="evidence" value="ECO:0007669"/>
    <property type="project" value="UniProtKB-KW"/>
</dbReference>
<evidence type="ECO:0000313" key="9">
    <source>
        <dbReference type="EMBL" id="EGB08745.1"/>
    </source>
</evidence>
<dbReference type="AlphaFoldDB" id="F0Y8A9"/>
<feature type="chain" id="PRO_5003262790" description="RNA helicase" evidence="7">
    <location>
        <begin position="26"/>
        <end position="492"/>
    </location>
</feature>
<evidence type="ECO:0000256" key="3">
    <source>
        <dbReference type="ARBA" id="ARBA00022801"/>
    </source>
</evidence>
<dbReference type="SMART" id="SM00487">
    <property type="entry name" value="DEXDc"/>
    <property type="match status" value="1"/>
</dbReference>
<feature type="region of interest" description="Disordered" evidence="6">
    <location>
        <begin position="198"/>
        <end position="227"/>
    </location>
</feature>
<dbReference type="PANTHER" id="PTHR47963:SF8">
    <property type="entry name" value="ATP-DEPENDENT RNA HELICASE DEAD"/>
    <property type="match status" value="1"/>
</dbReference>
<evidence type="ECO:0000256" key="2">
    <source>
        <dbReference type="ARBA" id="ARBA00022741"/>
    </source>
</evidence>
<dbReference type="KEGG" id="aaf:AURANDRAFT_71567"/>
<accession>F0Y8A9</accession>
<evidence type="ECO:0000256" key="4">
    <source>
        <dbReference type="ARBA" id="ARBA00022806"/>
    </source>
</evidence>
<dbReference type="OMA" id="WELRYLG"/>
<keyword evidence="10" id="KW-1185">Reference proteome</keyword>
<dbReference type="PANTHER" id="PTHR47963">
    <property type="entry name" value="DEAD-BOX ATP-DEPENDENT RNA HELICASE 47, MITOCHONDRIAL"/>
    <property type="match status" value="1"/>
</dbReference>
<evidence type="ECO:0000313" key="10">
    <source>
        <dbReference type="Proteomes" id="UP000002729"/>
    </source>
</evidence>